<evidence type="ECO:0000256" key="6">
    <source>
        <dbReference type="SAM" id="Phobius"/>
    </source>
</evidence>
<sequence>MFTNTEASDPANWNETYLHGKISSTYMAQNAGEIKEENTYISASFENSTYVSAAFENSTYVSATFENSTYVSATFEDNTYVSATFEDSTYVSATFEDSTYVSGAFEPSENTTYSISLPTYGDVYTIDSEHDYPDYKDYFDEDYFKDVENEVANLTNSTYAFNVYHFERLVYLYVWPILVIVTSLANILVVTVLLRKKMRTATNIILVAIAISDSLTGLVTLPVIFPAYGSYASGSLTFTKASCETFMVVKYFISRAFHTISIWLTVILGMQRFVSVRFPFRVNTFFSMSRTTIAIISVALLSPFLHLFHAFDSKTDDMNNCVWDVKVETCGKGCIYLWLTLFLMHFLPCVFLIIFCWSMIRTMQSTTRKLSKSHMVSNPENIDRRSKESRRISAIVFVVLVVFLIPEVPYTVFLSTFLIKHHGNTQMPFKTNRIVACAYEVCVVLSFHANFWTYLVMNRKFRQGLREMLIDPMFEILAKFGFNHVQSRSRRMSISTSIRTVPSDIWIPNSHDRLTRRNSCLPQTNGGQLERKQSKSSSSSSRRSSVNVEMRTYSFKPRNNSVE</sequence>
<feature type="transmembrane region" description="Helical" evidence="6">
    <location>
        <begin position="248"/>
        <end position="270"/>
    </location>
</feature>
<accession>A0A9D4GN88</accession>
<feature type="domain" description="G-protein coupled receptors family 1 profile" evidence="7">
    <location>
        <begin position="185"/>
        <end position="457"/>
    </location>
</feature>
<feature type="transmembrane region" description="Helical" evidence="6">
    <location>
        <begin position="392"/>
        <end position="413"/>
    </location>
</feature>
<dbReference type="AlphaFoldDB" id="A0A9D4GN88"/>
<evidence type="ECO:0000256" key="2">
    <source>
        <dbReference type="ARBA" id="ARBA00022692"/>
    </source>
</evidence>
<dbReference type="PROSITE" id="PS50262">
    <property type="entry name" value="G_PROTEIN_RECEP_F1_2"/>
    <property type="match status" value="1"/>
</dbReference>
<dbReference type="GO" id="GO:0016020">
    <property type="term" value="C:membrane"/>
    <property type="evidence" value="ECO:0007669"/>
    <property type="project" value="UniProtKB-SubCell"/>
</dbReference>
<keyword evidence="9" id="KW-1185">Reference proteome</keyword>
<feature type="transmembrane region" description="Helical" evidence="6">
    <location>
        <begin position="206"/>
        <end position="228"/>
    </location>
</feature>
<dbReference type="SUPFAM" id="SSF141571">
    <property type="entry name" value="Pentapeptide repeat-like"/>
    <property type="match status" value="1"/>
</dbReference>
<keyword evidence="3 6" id="KW-1133">Transmembrane helix</keyword>
<keyword evidence="2 6" id="KW-0812">Transmembrane</keyword>
<dbReference type="GO" id="GO:0004930">
    <property type="term" value="F:G protein-coupled receptor activity"/>
    <property type="evidence" value="ECO:0007669"/>
    <property type="project" value="InterPro"/>
</dbReference>
<protein>
    <recommendedName>
        <fullName evidence="7">G-protein coupled receptors family 1 profile domain-containing protein</fullName>
    </recommendedName>
</protein>
<dbReference type="Pfam" id="PF00001">
    <property type="entry name" value="7tm_1"/>
    <property type="match status" value="1"/>
</dbReference>
<dbReference type="CDD" id="cd14978">
    <property type="entry name" value="7tmA_FMRFamide_R-like"/>
    <property type="match status" value="1"/>
</dbReference>
<evidence type="ECO:0000313" key="9">
    <source>
        <dbReference type="Proteomes" id="UP000828390"/>
    </source>
</evidence>
<feature type="transmembrane region" description="Helical" evidence="6">
    <location>
        <begin position="335"/>
        <end position="360"/>
    </location>
</feature>
<reference evidence="8" key="1">
    <citation type="journal article" date="2019" name="bioRxiv">
        <title>The Genome of the Zebra Mussel, Dreissena polymorpha: A Resource for Invasive Species Research.</title>
        <authorList>
            <person name="McCartney M.A."/>
            <person name="Auch B."/>
            <person name="Kono T."/>
            <person name="Mallez S."/>
            <person name="Zhang Y."/>
            <person name="Obille A."/>
            <person name="Becker A."/>
            <person name="Abrahante J.E."/>
            <person name="Garbe J."/>
            <person name="Badalamenti J.P."/>
            <person name="Herman A."/>
            <person name="Mangelson H."/>
            <person name="Liachko I."/>
            <person name="Sullivan S."/>
            <person name="Sone E.D."/>
            <person name="Koren S."/>
            <person name="Silverstein K.A.T."/>
            <person name="Beckman K.B."/>
            <person name="Gohl D.M."/>
        </authorList>
    </citation>
    <scope>NUCLEOTIDE SEQUENCE</scope>
    <source>
        <strain evidence="8">Duluth1</strain>
        <tissue evidence="8">Whole animal</tissue>
    </source>
</reference>
<dbReference type="PANTHER" id="PTHR47023:SF1">
    <property type="entry name" value="SEX PEPTIDE RECEPTOR"/>
    <property type="match status" value="1"/>
</dbReference>
<organism evidence="8 9">
    <name type="scientific">Dreissena polymorpha</name>
    <name type="common">Zebra mussel</name>
    <name type="synonym">Mytilus polymorpha</name>
    <dbReference type="NCBI Taxonomy" id="45954"/>
    <lineage>
        <taxon>Eukaryota</taxon>
        <taxon>Metazoa</taxon>
        <taxon>Spiralia</taxon>
        <taxon>Lophotrochozoa</taxon>
        <taxon>Mollusca</taxon>
        <taxon>Bivalvia</taxon>
        <taxon>Autobranchia</taxon>
        <taxon>Heteroconchia</taxon>
        <taxon>Euheterodonta</taxon>
        <taxon>Imparidentia</taxon>
        <taxon>Neoheterodontei</taxon>
        <taxon>Myida</taxon>
        <taxon>Dreissenoidea</taxon>
        <taxon>Dreissenidae</taxon>
        <taxon>Dreissena</taxon>
    </lineage>
</organism>
<feature type="transmembrane region" description="Helical" evidence="6">
    <location>
        <begin position="291"/>
        <end position="311"/>
    </location>
</feature>
<feature type="transmembrane region" description="Helical" evidence="6">
    <location>
        <begin position="170"/>
        <end position="194"/>
    </location>
</feature>
<feature type="compositionally biased region" description="Low complexity" evidence="5">
    <location>
        <begin position="535"/>
        <end position="545"/>
    </location>
</feature>
<dbReference type="PRINTS" id="PR00237">
    <property type="entry name" value="GPCRRHODOPSN"/>
</dbReference>
<dbReference type="InterPro" id="IPR053071">
    <property type="entry name" value="GPCR1-related_rcpt"/>
</dbReference>
<dbReference type="Proteomes" id="UP000828390">
    <property type="component" value="Unassembled WGS sequence"/>
</dbReference>
<reference evidence="8" key="2">
    <citation type="submission" date="2020-11" db="EMBL/GenBank/DDBJ databases">
        <authorList>
            <person name="McCartney M.A."/>
            <person name="Auch B."/>
            <person name="Kono T."/>
            <person name="Mallez S."/>
            <person name="Becker A."/>
            <person name="Gohl D.M."/>
            <person name="Silverstein K.A.T."/>
            <person name="Koren S."/>
            <person name="Bechman K.B."/>
            <person name="Herman A."/>
            <person name="Abrahante J.E."/>
            <person name="Garbe J."/>
        </authorList>
    </citation>
    <scope>NUCLEOTIDE SEQUENCE</scope>
    <source>
        <strain evidence="8">Duluth1</strain>
        <tissue evidence="8">Whole animal</tissue>
    </source>
</reference>
<evidence type="ECO:0000256" key="3">
    <source>
        <dbReference type="ARBA" id="ARBA00022989"/>
    </source>
</evidence>
<feature type="region of interest" description="Disordered" evidence="5">
    <location>
        <begin position="517"/>
        <end position="563"/>
    </location>
</feature>
<proteinExistence type="predicted"/>
<evidence type="ECO:0000256" key="1">
    <source>
        <dbReference type="ARBA" id="ARBA00004370"/>
    </source>
</evidence>
<dbReference type="PANTHER" id="PTHR47023">
    <property type="entry name" value="SEX PEPTIDE RECEPTOR"/>
    <property type="match status" value="1"/>
</dbReference>
<comment type="caution">
    <text evidence="8">The sequence shown here is derived from an EMBL/GenBank/DDBJ whole genome shotgun (WGS) entry which is preliminary data.</text>
</comment>
<evidence type="ECO:0000313" key="8">
    <source>
        <dbReference type="EMBL" id="KAH3818501.1"/>
    </source>
</evidence>
<dbReference type="EMBL" id="JAIWYP010000005">
    <property type="protein sequence ID" value="KAH3818501.1"/>
    <property type="molecule type" value="Genomic_DNA"/>
</dbReference>
<gene>
    <name evidence="8" type="ORF">DPMN_120222</name>
</gene>
<evidence type="ECO:0000259" key="7">
    <source>
        <dbReference type="PROSITE" id="PS50262"/>
    </source>
</evidence>
<comment type="subcellular location">
    <subcellularLocation>
        <location evidence="1">Membrane</location>
    </subcellularLocation>
</comment>
<dbReference type="OrthoDB" id="5962323at2759"/>
<dbReference type="InterPro" id="IPR000276">
    <property type="entry name" value="GPCR_Rhodpsn"/>
</dbReference>
<evidence type="ECO:0000256" key="5">
    <source>
        <dbReference type="SAM" id="MobiDB-lite"/>
    </source>
</evidence>
<dbReference type="InterPro" id="IPR017452">
    <property type="entry name" value="GPCR_Rhodpsn_7TM"/>
</dbReference>
<feature type="compositionally biased region" description="Polar residues" evidence="5">
    <location>
        <begin position="517"/>
        <end position="527"/>
    </location>
</feature>
<dbReference type="SUPFAM" id="SSF81321">
    <property type="entry name" value="Family A G protein-coupled receptor-like"/>
    <property type="match status" value="1"/>
</dbReference>
<keyword evidence="4 6" id="KW-0472">Membrane</keyword>
<evidence type="ECO:0000256" key="4">
    <source>
        <dbReference type="ARBA" id="ARBA00023136"/>
    </source>
</evidence>
<feature type="transmembrane region" description="Helical" evidence="6">
    <location>
        <begin position="433"/>
        <end position="456"/>
    </location>
</feature>
<name>A0A9D4GN88_DREPO</name>
<dbReference type="Gene3D" id="2.160.20.80">
    <property type="entry name" value="E3 ubiquitin-protein ligase SopA"/>
    <property type="match status" value="1"/>
</dbReference>
<dbReference type="Gene3D" id="1.20.1070.10">
    <property type="entry name" value="Rhodopsin 7-helix transmembrane proteins"/>
    <property type="match status" value="1"/>
</dbReference>